<gene>
    <name evidence="1" type="ORF">NAES01612_LOCUS8680</name>
</gene>
<dbReference type="EMBL" id="HBKR01013099">
    <property type="protein sequence ID" value="CAE2299724.1"/>
    <property type="molecule type" value="Transcribed_RNA"/>
</dbReference>
<evidence type="ECO:0000313" key="1">
    <source>
        <dbReference type="EMBL" id="CAE2299724.1"/>
    </source>
</evidence>
<sequence length="142" mass="15981">MASLGKVLDWVALESKVFTRWINQKFISAKRPERIENVLAGFGDGKVFGAFLEALSETSMEGTKWNKGKMRKLLRLSIPRKPQTSTLPTLKDKPITKPNLRGKFTWITCARTLLFGQLLLPMAFPRKGCCQQGTRIQRGSIG</sequence>
<reference evidence="1" key="1">
    <citation type="submission" date="2021-01" db="EMBL/GenBank/DDBJ databases">
        <authorList>
            <person name="Corre E."/>
            <person name="Pelletier E."/>
            <person name="Niang G."/>
            <person name="Scheremetjew M."/>
            <person name="Finn R."/>
            <person name="Kale V."/>
            <person name="Holt S."/>
            <person name="Cochrane G."/>
            <person name="Meng A."/>
            <person name="Brown T."/>
            <person name="Cohen L."/>
        </authorList>
    </citation>
    <scope>NUCLEOTIDE SEQUENCE</scope>
    <source>
        <strain evidence="1">SoJaBio B1-5/56/2</strain>
    </source>
</reference>
<accession>A0A7S4KNC9</accession>
<dbReference type="SUPFAM" id="SSF47576">
    <property type="entry name" value="Calponin-homology domain, CH-domain"/>
    <property type="match status" value="1"/>
</dbReference>
<dbReference type="AlphaFoldDB" id="A0A7S4KNC9"/>
<dbReference type="InterPro" id="IPR001589">
    <property type="entry name" value="Actinin_actin-bd_CS"/>
</dbReference>
<protein>
    <recommendedName>
        <fullName evidence="2">Calponin-homology (CH) domain-containing protein</fullName>
    </recommendedName>
</protein>
<name>A0A7S4KNC9_9EUKA</name>
<proteinExistence type="predicted"/>
<evidence type="ECO:0008006" key="2">
    <source>
        <dbReference type="Google" id="ProtNLM"/>
    </source>
</evidence>
<organism evidence="1">
    <name type="scientific">Paramoeba aestuarina</name>
    <dbReference type="NCBI Taxonomy" id="180227"/>
    <lineage>
        <taxon>Eukaryota</taxon>
        <taxon>Amoebozoa</taxon>
        <taxon>Discosea</taxon>
        <taxon>Flabellinia</taxon>
        <taxon>Dactylopodida</taxon>
        <taxon>Paramoebidae</taxon>
        <taxon>Paramoeba</taxon>
    </lineage>
</organism>
<dbReference type="Gene3D" id="1.10.418.10">
    <property type="entry name" value="Calponin-like domain"/>
    <property type="match status" value="1"/>
</dbReference>
<dbReference type="InterPro" id="IPR036872">
    <property type="entry name" value="CH_dom_sf"/>
</dbReference>
<dbReference type="PROSITE" id="PS00019">
    <property type="entry name" value="ACTININ_1"/>
    <property type="match status" value="1"/>
</dbReference>